<reference evidence="2" key="1">
    <citation type="submission" date="2020-10" db="EMBL/GenBank/DDBJ databases">
        <authorList>
            <person name="Han B."/>
            <person name="Lu T."/>
            <person name="Zhao Q."/>
            <person name="Huang X."/>
            <person name="Zhao Y."/>
        </authorList>
    </citation>
    <scope>NUCLEOTIDE SEQUENCE</scope>
</reference>
<proteinExistence type="predicted"/>
<name>A0A811NHW6_9POAL</name>
<accession>A0A811NHW6</accession>
<dbReference type="Proteomes" id="UP000604825">
    <property type="component" value="Unassembled WGS sequence"/>
</dbReference>
<sequence length="171" mass="17836">MGVLFSCPVEEEEDVPAGAGLPAPGCGGGGGGNAGVEPTALKPSPAGSGKLRFEGSLGSLIRREQQSPSARLQVDATKIPATSPRATVAPVPPVMPRELARTRFADAAAAAAAAPQSPKHEAAALTVQKVYKSFRTRRRLADCAVVVEQSCGVRLILVYKYKCLQDVQKRT</sequence>
<dbReference type="EMBL" id="CAJGYO010000004">
    <property type="protein sequence ID" value="CAD6222907.1"/>
    <property type="molecule type" value="Genomic_DNA"/>
</dbReference>
<organism evidence="2 3">
    <name type="scientific">Miscanthus lutarioriparius</name>
    <dbReference type="NCBI Taxonomy" id="422564"/>
    <lineage>
        <taxon>Eukaryota</taxon>
        <taxon>Viridiplantae</taxon>
        <taxon>Streptophyta</taxon>
        <taxon>Embryophyta</taxon>
        <taxon>Tracheophyta</taxon>
        <taxon>Spermatophyta</taxon>
        <taxon>Magnoliopsida</taxon>
        <taxon>Liliopsida</taxon>
        <taxon>Poales</taxon>
        <taxon>Poaceae</taxon>
        <taxon>PACMAD clade</taxon>
        <taxon>Panicoideae</taxon>
        <taxon>Andropogonodae</taxon>
        <taxon>Andropogoneae</taxon>
        <taxon>Saccharinae</taxon>
        <taxon>Miscanthus</taxon>
    </lineage>
</organism>
<feature type="compositionally biased region" description="Gly residues" evidence="1">
    <location>
        <begin position="25"/>
        <end position="34"/>
    </location>
</feature>
<feature type="region of interest" description="Disordered" evidence="1">
    <location>
        <begin position="1"/>
        <end position="49"/>
    </location>
</feature>
<evidence type="ECO:0000313" key="2">
    <source>
        <dbReference type="EMBL" id="CAD6222907.1"/>
    </source>
</evidence>
<protein>
    <submittedName>
        <fullName evidence="2">Uncharacterized protein</fullName>
    </submittedName>
</protein>
<dbReference type="AlphaFoldDB" id="A0A811NHW6"/>
<keyword evidence="3" id="KW-1185">Reference proteome</keyword>
<evidence type="ECO:0000256" key="1">
    <source>
        <dbReference type="SAM" id="MobiDB-lite"/>
    </source>
</evidence>
<gene>
    <name evidence="2" type="ORF">NCGR_LOCUS15429</name>
</gene>
<comment type="caution">
    <text evidence="2">The sequence shown here is derived from an EMBL/GenBank/DDBJ whole genome shotgun (WGS) entry which is preliminary data.</text>
</comment>
<feature type="region of interest" description="Disordered" evidence="1">
    <location>
        <begin position="64"/>
        <end position="94"/>
    </location>
</feature>
<evidence type="ECO:0000313" key="3">
    <source>
        <dbReference type="Proteomes" id="UP000604825"/>
    </source>
</evidence>